<organism evidence="1 2">
    <name type="scientific">Aquimarina amphilecti</name>
    <dbReference type="NCBI Taxonomy" id="1038014"/>
    <lineage>
        <taxon>Bacteria</taxon>
        <taxon>Pseudomonadati</taxon>
        <taxon>Bacteroidota</taxon>
        <taxon>Flavobacteriia</taxon>
        <taxon>Flavobacteriales</taxon>
        <taxon>Flavobacteriaceae</taxon>
        <taxon>Aquimarina</taxon>
    </lineage>
</organism>
<dbReference type="Proteomes" id="UP000198521">
    <property type="component" value="Unassembled WGS sequence"/>
</dbReference>
<dbReference type="AlphaFoldDB" id="A0A1H7QE11"/>
<evidence type="ECO:0008006" key="3">
    <source>
        <dbReference type="Google" id="ProtNLM"/>
    </source>
</evidence>
<dbReference type="OrthoDB" id="645383at2"/>
<name>A0A1H7QE11_AQUAM</name>
<evidence type="ECO:0000313" key="1">
    <source>
        <dbReference type="EMBL" id="SEL45998.1"/>
    </source>
</evidence>
<dbReference type="STRING" id="1038014.SAMN04487910_2519"/>
<gene>
    <name evidence="1" type="ORF">SAMN04487910_2519</name>
</gene>
<dbReference type="RefSeq" id="WP_091409466.1">
    <property type="nucleotide sequence ID" value="NZ_FOAB01000004.1"/>
</dbReference>
<dbReference type="EMBL" id="FOAB01000004">
    <property type="protein sequence ID" value="SEL45998.1"/>
    <property type="molecule type" value="Genomic_DNA"/>
</dbReference>
<accession>A0A1H7QE11</accession>
<reference evidence="1 2" key="1">
    <citation type="submission" date="2016-10" db="EMBL/GenBank/DDBJ databases">
        <authorList>
            <person name="de Groot N.N."/>
        </authorList>
    </citation>
    <scope>NUCLEOTIDE SEQUENCE [LARGE SCALE GENOMIC DNA]</scope>
    <source>
        <strain evidence="1 2">DSM 25232</strain>
    </source>
</reference>
<keyword evidence="2" id="KW-1185">Reference proteome</keyword>
<sequence>MKSLKTLLYFSIFRYPLSAEEIYLFSKASDQSEIKNELEYLKEKGVISFDDSYYFLDGNLQSVSRRIEGNKMAKSVMQKAIKKGNLIAKFPYVKAVGISGALSKNYHDKDGDVDFFVITKSDRLWVARTLLMLYKKIFLFNSRKFFCINYFIAENSLEISEKNIFTATELLTLIPVSGDFTKFYSQNQWVSDFLPNLEIGKSSINNLKNKPLITKFIESFLNTKIGNGLENLFLKMTLKKWNTKFKTLNKDDFDIAMKSTDGVSKHHPRNFQKKVIDRLNKRYNEFQLKYNIELEKEHA</sequence>
<protein>
    <recommendedName>
        <fullName evidence="3">Nucleotidyltransferase domain-containing protein</fullName>
    </recommendedName>
</protein>
<proteinExistence type="predicted"/>
<evidence type="ECO:0000313" key="2">
    <source>
        <dbReference type="Proteomes" id="UP000198521"/>
    </source>
</evidence>